<comment type="caution">
    <text evidence="2">The sequence shown here is derived from an EMBL/GenBank/DDBJ whole genome shotgun (WGS) entry which is preliminary data.</text>
</comment>
<organism evidence="2 3">
    <name type="scientific">Marivibrio halodurans</name>
    <dbReference type="NCBI Taxonomy" id="2039722"/>
    <lineage>
        <taxon>Bacteria</taxon>
        <taxon>Pseudomonadati</taxon>
        <taxon>Pseudomonadota</taxon>
        <taxon>Alphaproteobacteria</taxon>
        <taxon>Rhodospirillales</taxon>
        <taxon>Rhodospirillaceae</taxon>
        <taxon>Marivibrio</taxon>
    </lineage>
</organism>
<accession>A0A8J7S0Q1</accession>
<reference evidence="2" key="1">
    <citation type="submission" date="2021-04" db="EMBL/GenBank/DDBJ databases">
        <authorList>
            <person name="Zhang D.-C."/>
        </authorList>
    </citation>
    <scope>NUCLEOTIDE SEQUENCE</scope>
    <source>
        <strain evidence="2">CGMCC 1.15697</strain>
    </source>
</reference>
<dbReference type="RefSeq" id="WP_210681080.1">
    <property type="nucleotide sequence ID" value="NZ_JAGMWN010000002.1"/>
</dbReference>
<feature type="domain" description="DUF6538" evidence="1">
    <location>
        <begin position="4"/>
        <end position="61"/>
    </location>
</feature>
<protein>
    <recommendedName>
        <fullName evidence="1">DUF6538 domain-containing protein</fullName>
    </recommendedName>
</protein>
<dbReference type="AlphaFoldDB" id="A0A8J7S0Q1"/>
<proteinExistence type="predicted"/>
<evidence type="ECO:0000313" key="2">
    <source>
        <dbReference type="EMBL" id="MBP5856513.1"/>
    </source>
</evidence>
<evidence type="ECO:0000259" key="1">
    <source>
        <dbReference type="Pfam" id="PF20172"/>
    </source>
</evidence>
<dbReference type="Proteomes" id="UP000672602">
    <property type="component" value="Unassembled WGS sequence"/>
</dbReference>
<gene>
    <name evidence="2" type="ORF">KAJ83_05805</name>
</gene>
<name>A0A8J7S0Q1_9PROT</name>
<sequence>MRGLTKRGNTFWFRRGVPPGLRASIGAREITQPLKTTDKKVAERCCAEAWLASEERLDEARLAAKRSAIGQEDELLEDWLMGHVSRWWEEHIGTFDPDHGSPEVRGHD</sequence>
<evidence type="ECO:0000313" key="3">
    <source>
        <dbReference type="Proteomes" id="UP000672602"/>
    </source>
</evidence>
<keyword evidence="3" id="KW-1185">Reference proteome</keyword>
<dbReference type="InterPro" id="IPR046668">
    <property type="entry name" value="DUF6538"/>
</dbReference>
<dbReference type="Pfam" id="PF20172">
    <property type="entry name" value="DUF6538"/>
    <property type="match status" value="1"/>
</dbReference>
<dbReference type="EMBL" id="JAGMWN010000002">
    <property type="protein sequence ID" value="MBP5856513.1"/>
    <property type="molecule type" value="Genomic_DNA"/>
</dbReference>